<keyword evidence="2" id="KW-1185">Reference proteome</keyword>
<protein>
    <submittedName>
        <fullName evidence="1">Uncharacterized protein</fullName>
    </submittedName>
</protein>
<reference evidence="2" key="1">
    <citation type="submission" date="2016-10" db="EMBL/GenBank/DDBJ databases">
        <authorList>
            <person name="Varghese N."/>
            <person name="Submissions S."/>
        </authorList>
    </citation>
    <scope>NUCLEOTIDE SEQUENCE [LARGE SCALE GENOMIC DNA]</scope>
    <source>
        <strain evidence="2">CGMCC 1.8946</strain>
    </source>
</reference>
<gene>
    <name evidence="1" type="ORF">SAMN04487970_102443</name>
</gene>
<sequence>MYIFGKSLDLPWFQYNISCNILQGQGTKKRPVRPRLFYPFLHPKTLDGQDKTIYFLTELYYPGIDKTSFFLHKQAKLHLHSLQMSSQFRFFHFSDPILTM</sequence>
<organism evidence="1 2">
    <name type="scientific">Paenibacillus tianmuensis</name>
    <dbReference type="NCBI Taxonomy" id="624147"/>
    <lineage>
        <taxon>Bacteria</taxon>
        <taxon>Bacillati</taxon>
        <taxon>Bacillota</taxon>
        <taxon>Bacilli</taxon>
        <taxon>Bacillales</taxon>
        <taxon>Paenibacillaceae</taxon>
        <taxon>Paenibacillus</taxon>
    </lineage>
</organism>
<evidence type="ECO:0000313" key="1">
    <source>
        <dbReference type="EMBL" id="SCW65132.1"/>
    </source>
</evidence>
<proteinExistence type="predicted"/>
<accession>A0A1G4S7A8</accession>
<evidence type="ECO:0000313" key="2">
    <source>
        <dbReference type="Proteomes" id="UP000198601"/>
    </source>
</evidence>
<dbReference type="AlphaFoldDB" id="A0A1G4S7A8"/>
<dbReference type="EMBL" id="FMTT01000024">
    <property type="protein sequence ID" value="SCW65132.1"/>
    <property type="molecule type" value="Genomic_DNA"/>
</dbReference>
<dbReference type="Proteomes" id="UP000198601">
    <property type="component" value="Unassembled WGS sequence"/>
</dbReference>
<dbReference type="STRING" id="624147.SAMN04487970_102443"/>
<name>A0A1G4S7A8_9BACL</name>